<keyword evidence="9 14" id="KW-1133">Transmembrane helix</keyword>
<comment type="similarity">
    <text evidence="4">Belongs to the glycosyltransferase 31 family.</text>
</comment>
<keyword evidence="7 14" id="KW-0812">Transmembrane</keyword>
<evidence type="ECO:0000256" key="8">
    <source>
        <dbReference type="ARBA" id="ARBA00022968"/>
    </source>
</evidence>
<keyword evidence="6" id="KW-0808">Transferase</keyword>
<sequence>MMQSMTLFKLKFGLTSVRMRNWSVGISVMILTLIFIILYEQPGHRLTNKNHTVDEFDVEGESRVQEPAKKPHLISLEDLDYLFSNNSVYYKEEDETNGFLVWSLMRPFLERLDALPETGQGIEEAALAMKGLVSLINKEKRASGMVSMKARRACPDFVNADLSNVLELPCGLSEDSSITFAGVPDEHSTSFQIHLVGSGILRYDVNFSKPSIVQNTWTEKLGWGNEVRCPSHGSFKNQIVDELPLCNEQTSRITLEESSNEDAMMDDFPFLRGNPFTATLWFGLQGFHMTVNGRHETSFPYREKLEPWLVSAVKVSGGLKLLSVSATRLPVPGEHHASLAIEEKLKAPSLSGTRITLLVGVFSTGNNFKRRMALRRSWMQYEAVRSGKVAVRFLIGLHTNEQVNLEMWREAKTYGDIQFMPFVDYYGLLSLKTVALCILGTKVIQAKYIMKTDDDAFVRIDELLLNLKDNPSSALLYGLISFDSSPDREQGSKWYIHKEEWPLDSYPPWAHGPGYIISQDIAKFVVKGHRERDLRLFKLEDVAMGIWIQQYNQTVKRVKYMNDKRFHNSGCKPNYILVHYQTPRLVLCLWEKLQKESQSVCCE</sequence>
<dbReference type="Gene3D" id="2.60.120.200">
    <property type="match status" value="1"/>
</dbReference>
<evidence type="ECO:0000256" key="10">
    <source>
        <dbReference type="ARBA" id="ARBA00023034"/>
    </source>
</evidence>
<keyword evidence="17" id="KW-1185">Reference proteome</keyword>
<comment type="caution">
    <text evidence="16">The sequence shown here is derived from an EMBL/GenBank/DDBJ whole genome shotgun (WGS) entry which is preliminary data.</text>
</comment>
<evidence type="ECO:0000313" key="17">
    <source>
        <dbReference type="Proteomes" id="UP001642260"/>
    </source>
</evidence>
<comment type="cofactor">
    <cofactor evidence="1">
        <name>Mn(2+)</name>
        <dbReference type="ChEBI" id="CHEBI:29035"/>
    </cofactor>
</comment>
<evidence type="ECO:0000256" key="5">
    <source>
        <dbReference type="ARBA" id="ARBA00022676"/>
    </source>
</evidence>
<evidence type="ECO:0000256" key="14">
    <source>
        <dbReference type="SAM" id="Phobius"/>
    </source>
</evidence>
<evidence type="ECO:0000259" key="15">
    <source>
        <dbReference type="PROSITE" id="PS51304"/>
    </source>
</evidence>
<gene>
    <name evidence="16" type="ORF">ERUC_LOCUS19039</name>
</gene>
<evidence type="ECO:0000256" key="6">
    <source>
        <dbReference type="ARBA" id="ARBA00022679"/>
    </source>
</evidence>
<evidence type="ECO:0000256" key="4">
    <source>
        <dbReference type="ARBA" id="ARBA00008661"/>
    </source>
</evidence>
<dbReference type="GO" id="GO:1901137">
    <property type="term" value="P:carbohydrate derivative biosynthetic process"/>
    <property type="evidence" value="ECO:0007669"/>
    <property type="project" value="UniProtKB-ARBA"/>
</dbReference>
<evidence type="ECO:0000256" key="11">
    <source>
        <dbReference type="ARBA" id="ARBA00023136"/>
    </source>
</evidence>
<dbReference type="GO" id="GO:0008378">
    <property type="term" value="F:galactosyltransferase activity"/>
    <property type="evidence" value="ECO:0007669"/>
    <property type="project" value="UniProtKB-ARBA"/>
</dbReference>
<dbReference type="FunFam" id="3.90.550.50:FF:000015">
    <property type="entry name" value="Beta-1,3-galactosyltransferase GALT1"/>
    <property type="match status" value="1"/>
</dbReference>
<evidence type="ECO:0000256" key="2">
    <source>
        <dbReference type="ARBA" id="ARBA00004323"/>
    </source>
</evidence>
<dbReference type="GO" id="GO:0000139">
    <property type="term" value="C:Golgi membrane"/>
    <property type="evidence" value="ECO:0007669"/>
    <property type="project" value="UniProtKB-SubCell"/>
</dbReference>
<protein>
    <recommendedName>
        <fullName evidence="15">Galectin domain-containing protein</fullName>
    </recommendedName>
</protein>
<name>A0ABC8K547_ERUVS</name>
<feature type="transmembrane region" description="Helical" evidence="14">
    <location>
        <begin position="21"/>
        <end position="39"/>
    </location>
</feature>
<dbReference type="PANTHER" id="PTHR11214:SF3">
    <property type="entry name" value="BETA-1,3-GALACTOSYLTRANSFERASE 6"/>
    <property type="match status" value="1"/>
</dbReference>
<dbReference type="CDD" id="cd00070">
    <property type="entry name" value="GLECT"/>
    <property type="match status" value="1"/>
</dbReference>
<evidence type="ECO:0000256" key="9">
    <source>
        <dbReference type="ARBA" id="ARBA00022989"/>
    </source>
</evidence>
<keyword evidence="11 14" id="KW-0472">Membrane</keyword>
<dbReference type="Pfam" id="PF01762">
    <property type="entry name" value="Galactosyl_T"/>
    <property type="match status" value="1"/>
</dbReference>
<keyword evidence="8" id="KW-0735">Signal-anchor</keyword>
<proteinExistence type="inferred from homology"/>
<organism evidence="16 17">
    <name type="scientific">Eruca vesicaria subsp. sativa</name>
    <name type="common">Garden rocket</name>
    <name type="synonym">Eruca sativa</name>
    <dbReference type="NCBI Taxonomy" id="29727"/>
    <lineage>
        <taxon>Eukaryota</taxon>
        <taxon>Viridiplantae</taxon>
        <taxon>Streptophyta</taxon>
        <taxon>Embryophyta</taxon>
        <taxon>Tracheophyta</taxon>
        <taxon>Spermatophyta</taxon>
        <taxon>Magnoliopsida</taxon>
        <taxon>eudicotyledons</taxon>
        <taxon>Gunneridae</taxon>
        <taxon>Pentapetalae</taxon>
        <taxon>rosids</taxon>
        <taxon>malvids</taxon>
        <taxon>Brassicales</taxon>
        <taxon>Brassicaceae</taxon>
        <taxon>Brassiceae</taxon>
        <taxon>Eruca</taxon>
    </lineage>
</organism>
<reference evidence="16 17" key="1">
    <citation type="submission" date="2022-03" db="EMBL/GenBank/DDBJ databases">
        <authorList>
            <person name="Macdonald S."/>
            <person name="Ahmed S."/>
            <person name="Newling K."/>
        </authorList>
    </citation>
    <scope>NUCLEOTIDE SEQUENCE [LARGE SCALE GENOMIC DNA]</scope>
</reference>
<dbReference type="Pfam" id="PF00337">
    <property type="entry name" value="Gal-bind_lectin"/>
    <property type="match status" value="1"/>
</dbReference>
<dbReference type="PANTHER" id="PTHR11214">
    <property type="entry name" value="BETA-1,3-N-ACETYLGLUCOSAMINYLTRANSFERASE"/>
    <property type="match status" value="1"/>
</dbReference>
<dbReference type="PROSITE" id="PS51304">
    <property type="entry name" value="GALECTIN"/>
    <property type="match status" value="1"/>
</dbReference>
<dbReference type="SUPFAM" id="SSF49899">
    <property type="entry name" value="Concanavalin A-like lectins/glucanases"/>
    <property type="match status" value="1"/>
</dbReference>
<evidence type="ECO:0000256" key="3">
    <source>
        <dbReference type="ARBA" id="ARBA00004922"/>
    </source>
</evidence>
<evidence type="ECO:0000256" key="12">
    <source>
        <dbReference type="ARBA" id="ARBA00023180"/>
    </source>
</evidence>
<keyword evidence="13" id="KW-0464">Manganese</keyword>
<feature type="domain" description="Galectin" evidence="15">
    <location>
        <begin position="164"/>
        <end position="327"/>
    </location>
</feature>
<dbReference type="InterPro" id="IPR001079">
    <property type="entry name" value="Galectin_CRD"/>
</dbReference>
<evidence type="ECO:0000313" key="16">
    <source>
        <dbReference type="EMBL" id="CAH8353284.1"/>
    </source>
</evidence>
<evidence type="ECO:0000256" key="1">
    <source>
        <dbReference type="ARBA" id="ARBA00001936"/>
    </source>
</evidence>
<accession>A0ABC8K547</accession>
<dbReference type="Proteomes" id="UP001642260">
    <property type="component" value="Unassembled WGS sequence"/>
</dbReference>
<dbReference type="InterPro" id="IPR002659">
    <property type="entry name" value="Glyco_trans_31"/>
</dbReference>
<evidence type="ECO:0000256" key="7">
    <source>
        <dbReference type="ARBA" id="ARBA00022692"/>
    </source>
</evidence>
<dbReference type="AlphaFoldDB" id="A0ABC8K547"/>
<keyword evidence="10" id="KW-0333">Golgi apparatus</keyword>
<comment type="pathway">
    <text evidence="3">Protein modification; protein glycosylation.</text>
</comment>
<dbReference type="SMART" id="SM00908">
    <property type="entry name" value="Gal-bind_lectin"/>
    <property type="match status" value="1"/>
</dbReference>
<keyword evidence="12" id="KW-0325">Glycoprotein</keyword>
<keyword evidence="5" id="KW-0328">Glycosyltransferase</keyword>
<dbReference type="InterPro" id="IPR013320">
    <property type="entry name" value="ConA-like_dom_sf"/>
</dbReference>
<dbReference type="Gene3D" id="3.90.550.50">
    <property type="match status" value="1"/>
</dbReference>
<comment type="subcellular location">
    <subcellularLocation>
        <location evidence="2">Golgi apparatus membrane</location>
        <topology evidence="2">Single-pass type II membrane protein</topology>
    </subcellularLocation>
</comment>
<evidence type="ECO:0000256" key="13">
    <source>
        <dbReference type="ARBA" id="ARBA00023211"/>
    </source>
</evidence>
<dbReference type="EMBL" id="CAKOAT010180710">
    <property type="protein sequence ID" value="CAH8353284.1"/>
    <property type="molecule type" value="Genomic_DNA"/>
</dbReference>